<reference evidence="1" key="1">
    <citation type="submission" date="2022-01" db="EMBL/GenBank/DDBJ databases">
        <authorList>
            <person name="King R."/>
        </authorList>
    </citation>
    <scope>NUCLEOTIDE SEQUENCE</scope>
</reference>
<dbReference type="OrthoDB" id="6763534at2759"/>
<dbReference type="AlphaFoldDB" id="A0A9N9QQI8"/>
<dbReference type="Proteomes" id="UP001152799">
    <property type="component" value="Chromosome 6"/>
</dbReference>
<sequence>MQHRHRRGSISPVTDFLLDVQENVEQQRETFVNECAVDGARFGRALKRNKILNFASMAEKKSVKVAGKVHEFQMQRDLFGRMIGLSMQQKIDIAKILSYPLTPVPMSLCHLDGKICKANKSVF</sequence>
<accession>A0A9N9QQI8</accession>
<gene>
    <name evidence="1" type="ORF">CEUTPL_LOCUS10388</name>
</gene>
<organism evidence="1 2">
    <name type="scientific">Ceutorhynchus assimilis</name>
    <name type="common">cabbage seed weevil</name>
    <dbReference type="NCBI Taxonomy" id="467358"/>
    <lineage>
        <taxon>Eukaryota</taxon>
        <taxon>Metazoa</taxon>
        <taxon>Ecdysozoa</taxon>
        <taxon>Arthropoda</taxon>
        <taxon>Hexapoda</taxon>
        <taxon>Insecta</taxon>
        <taxon>Pterygota</taxon>
        <taxon>Neoptera</taxon>
        <taxon>Endopterygota</taxon>
        <taxon>Coleoptera</taxon>
        <taxon>Polyphaga</taxon>
        <taxon>Cucujiformia</taxon>
        <taxon>Curculionidae</taxon>
        <taxon>Ceutorhynchinae</taxon>
        <taxon>Ceutorhynchus</taxon>
    </lineage>
</organism>
<evidence type="ECO:0000313" key="1">
    <source>
        <dbReference type="EMBL" id="CAG9769915.1"/>
    </source>
</evidence>
<dbReference type="PANTHER" id="PTHR46704:SF9">
    <property type="entry name" value="BHLH DOMAIN-CONTAINING PROTEIN"/>
    <property type="match status" value="1"/>
</dbReference>
<protein>
    <submittedName>
        <fullName evidence="1">Uncharacterized protein</fullName>
    </submittedName>
</protein>
<dbReference type="PANTHER" id="PTHR46704">
    <property type="entry name" value="CXC DOMAIN-CONTAINING PROTEIN-RELATED"/>
    <property type="match status" value="1"/>
</dbReference>
<evidence type="ECO:0000313" key="2">
    <source>
        <dbReference type="Proteomes" id="UP001152799"/>
    </source>
</evidence>
<dbReference type="EMBL" id="OU892282">
    <property type="protein sequence ID" value="CAG9769915.1"/>
    <property type="molecule type" value="Genomic_DNA"/>
</dbReference>
<name>A0A9N9QQI8_9CUCU</name>
<proteinExistence type="predicted"/>
<keyword evidence="2" id="KW-1185">Reference proteome</keyword>